<comment type="caution">
    <text evidence="2">The sequence shown here is derived from an EMBL/GenBank/DDBJ whole genome shotgun (WGS) entry which is preliminary data.</text>
</comment>
<keyword evidence="3" id="KW-1185">Reference proteome</keyword>
<dbReference type="Proteomes" id="UP000324222">
    <property type="component" value="Unassembled WGS sequence"/>
</dbReference>
<reference evidence="2 3" key="1">
    <citation type="submission" date="2019-05" db="EMBL/GenBank/DDBJ databases">
        <title>Another draft genome of Portunus trituberculatus and its Hox gene families provides insights of decapod evolution.</title>
        <authorList>
            <person name="Jeong J.-H."/>
            <person name="Song I."/>
            <person name="Kim S."/>
            <person name="Choi T."/>
            <person name="Kim D."/>
            <person name="Ryu S."/>
            <person name="Kim W."/>
        </authorList>
    </citation>
    <scope>NUCLEOTIDE SEQUENCE [LARGE SCALE GENOMIC DNA]</scope>
    <source>
        <tissue evidence="2">Muscle</tissue>
    </source>
</reference>
<keyword evidence="1" id="KW-0472">Membrane</keyword>
<dbReference type="EMBL" id="VSRR010006134">
    <property type="protein sequence ID" value="MPC44119.1"/>
    <property type="molecule type" value="Genomic_DNA"/>
</dbReference>
<evidence type="ECO:0000313" key="2">
    <source>
        <dbReference type="EMBL" id="MPC44119.1"/>
    </source>
</evidence>
<gene>
    <name evidence="2" type="ORF">E2C01_037783</name>
</gene>
<evidence type="ECO:0000256" key="1">
    <source>
        <dbReference type="SAM" id="Phobius"/>
    </source>
</evidence>
<keyword evidence="1" id="KW-0812">Transmembrane</keyword>
<keyword evidence="1" id="KW-1133">Transmembrane helix</keyword>
<accession>A0A5B7FFW0</accession>
<sequence length="68" mass="6813">MWAVMQVVDGGQVVVVVMGGAGVRAGLVVVVVVVVVEAGVRSPWCELVPGGVAGQSVCRSPLTSQPAI</sequence>
<protein>
    <submittedName>
        <fullName evidence="2">Uncharacterized protein</fullName>
    </submittedName>
</protein>
<organism evidence="2 3">
    <name type="scientific">Portunus trituberculatus</name>
    <name type="common">Swimming crab</name>
    <name type="synonym">Neptunus trituberculatus</name>
    <dbReference type="NCBI Taxonomy" id="210409"/>
    <lineage>
        <taxon>Eukaryota</taxon>
        <taxon>Metazoa</taxon>
        <taxon>Ecdysozoa</taxon>
        <taxon>Arthropoda</taxon>
        <taxon>Crustacea</taxon>
        <taxon>Multicrustacea</taxon>
        <taxon>Malacostraca</taxon>
        <taxon>Eumalacostraca</taxon>
        <taxon>Eucarida</taxon>
        <taxon>Decapoda</taxon>
        <taxon>Pleocyemata</taxon>
        <taxon>Brachyura</taxon>
        <taxon>Eubrachyura</taxon>
        <taxon>Portunoidea</taxon>
        <taxon>Portunidae</taxon>
        <taxon>Portuninae</taxon>
        <taxon>Portunus</taxon>
    </lineage>
</organism>
<dbReference type="AlphaFoldDB" id="A0A5B7FFW0"/>
<evidence type="ECO:0000313" key="3">
    <source>
        <dbReference type="Proteomes" id="UP000324222"/>
    </source>
</evidence>
<proteinExistence type="predicted"/>
<feature type="transmembrane region" description="Helical" evidence="1">
    <location>
        <begin position="12"/>
        <end position="36"/>
    </location>
</feature>
<name>A0A5B7FFW0_PORTR</name>